<dbReference type="Gene3D" id="3.40.50.2000">
    <property type="entry name" value="Glycogen Phosphorylase B"/>
    <property type="match status" value="2"/>
</dbReference>
<organism evidence="3 4">
    <name type="scientific">Mesonia sediminis</name>
    <dbReference type="NCBI Taxonomy" id="1703946"/>
    <lineage>
        <taxon>Bacteria</taxon>
        <taxon>Pseudomonadati</taxon>
        <taxon>Bacteroidota</taxon>
        <taxon>Flavobacteriia</taxon>
        <taxon>Flavobacteriales</taxon>
        <taxon>Flavobacteriaceae</taxon>
        <taxon>Mesonia</taxon>
    </lineage>
</organism>
<dbReference type="Pfam" id="PF13579">
    <property type="entry name" value="Glyco_trans_4_4"/>
    <property type="match status" value="1"/>
</dbReference>
<dbReference type="InterPro" id="IPR001296">
    <property type="entry name" value="Glyco_trans_1"/>
</dbReference>
<dbReference type="RefSeq" id="WP_379048189.1">
    <property type="nucleotide sequence ID" value="NZ_JBHULZ010000041.1"/>
</dbReference>
<evidence type="ECO:0000313" key="3">
    <source>
        <dbReference type="EMBL" id="MFD2698510.1"/>
    </source>
</evidence>
<evidence type="ECO:0000259" key="1">
    <source>
        <dbReference type="Pfam" id="PF00534"/>
    </source>
</evidence>
<proteinExistence type="predicted"/>
<dbReference type="InterPro" id="IPR028098">
    <property type="entry name" value="Glyco_trans_4-like_N"/>
</dbReference>
<dbReference type="PANTHER" id="PTHR45947">
    <property type="entry name" value="SULFOQUINOVOSYL TRANSFERASE SQD2"/>
    <property type="match status" value="1"/>
</dbReference>
<sequence length="392" mass="43729">MNKSLPKLIRVTTVPISLDKLLEGQLHFLSSYFEIVGVSSPPQDLLQKIERREGVVVKAVRMQRGISPLKDLISLWKLIRLFRKEKPQIVHSITPKAGLLSMLAARITGVPFRLHTFTGLIFPSQTGAKQKVLIATDRLLCRCATHIYPEGQGVRQDLINYNITKKPLKILANGNVNGIDTSHFDPLLYDDNSKNELRETLGISNEDFVFIFVGRLVSDKGINELVQAFQNLKLKGGISEQNAKLLLVGPLETELDPLHEETLEAIASNAAIISVGYQEDVRPYLAVSDALAFPSYREGFPNVVMQAGAMGLPAIVSDINGCNEIIIPNKNGIIIPPKNTKALQNAMQELMQNENLYQQLKSNARNLITTRYERQKVWEALLEEYRGLGVRG</sequence>
<reference evidence="4" key="1">
    <citation type="journal article" date="2019" name="Int. J. Syst. Evol. Microbiol.">
        <title>The Global Catalogue of Microorganisms (GCM) 10K type strain sequencing project: providing services to taxonomists for standard genome sequencing and annotation.</title>
        <authorList>
            <consortium name="The Broad Institute Genomics Platform"/>
            <consortium name="The Broad Institute Genome Sequencing Center for Infectious Disease"/>
            <person name="Wu L."/>
            <person name="Ma J."/>
        </authorList>
    </citation>
    <scope>NUCLEOTIDE SEQUENCE [LARGE SCALE GENOMIC DNA]</scope>
    <source>
        <strain evidence="4">KCTC 42255</strain>
    </source>
</reference>
<accession>A0ABW5SIS1</accession>
<keyword evidence="4" id="KW-1185">Reference proteome</keyword>
<evidence type="ECO:0000313" key="4">
    <source>
        <dbReference type="Proteomes" id="UP001597357"/>
    </source>
</evidence>
<dbReference type="Pfam" id="PF00534">
    <property type="entry name" value="Glycos_transf_1"/>
    <property type="match status" value="1"/>
</dbReference>
<evidence type="ECO:0000259" key="2">
    <source>
        <dbReference type="Pfam" id="PF13579"/>
    </source>
</evidence>
<dbReference type="EMBL" id="JBHULZ010000041">
    <property type="protein sequence ID" value="MFD2698510.1"/>
    <property type="molecule type" value="Genomic_DNA"/>
</dbReference>
<dbReference type="SUPFAM" id="SSF53756">
    <property type="entry name" value="UDP-Glycosyltransferase/glycogen phosphorylase"/>
    <property type="match status" value="1"/>
</dbReference>
<protein>
    <submittedName>
        <fullName evidence="3">Glycosyltransferase family 4 protein</fullName>
    </submittedName>
</protein>
<dbReference type="Proteomes" id="UP001597357">
    <property type="component" value="Unassembled WGS sequence"/>
</dbReference>
<feature type="domain" description="Glycosyl transferase family 1" evidence="1">
    <location>
        <begin position="194"/>
        <end position="366"/>
    </location>
</feature>
<dbReference type="InterPro" id="IPR050194">
    <property type="entry name" value="Glycosyltransferase_grp1"/>
</dbReference>
<feature type="domain" description="Glycosyltransferase subfamily 4-like N-terminal" evidence="2">
    <location>
        <begin position="50"/>
        <end position="174"/>
    </location>
</feature>
<gene>
    <name evidence="3" type="ORF">ACFSQ0_10940</name>
</gene>
<dbReference type="CDD" id="cd03808">
    <property type="entry name" value="GT4_CapM-like"/>
    <property type="match status" value="1"/>
</dbReference>
<comment type="caution">
    <text evidence="3">The sequence shown here is derived from an EMBL/GenBank/DDBJ whole genome shotgun (WGS) entry which is preliminary data.</text>
</comment>
<dbReference type="PANTHER" id="PTHR45947:SF3">
    <property type="entry name" value="SULFOQUINOVOSYL TRANSFERASE SQD2"/>
    <property type="match status" value="1"/>
</dbReference>
<name>A0ABW5SIS1_9FLAO</name>